<name>A0A0F7S853_9BASI</name>
<proteinExistence type="predicted"/>
<keyword evidence="2" id="KW-1185">Reference proteome</keyword>
<sequence length="63" mass="6215">MHVQVGPYEQLALEEGGYAVAEVGGVVVGGEGVTDLEWGGGGAVGGVTVGAYVVGVEVVAEQR</sequence>
<protein>
    <submittedName>
        <fullName evidence="1">Uncharacterized protein</fullName>
    </submittedName>
</protein>
<evidence type="ECO:0000313" key="1">
    <source>
        <dbReference type="EMBL" id="CDW97080.1"/>
    </source>
</evidence>
<accession>A0A0F7S853</accession>
<dbReference type="Proteomes" id="UP000242770">
    <property type="component" value="Unassembled WGS sequence"/>
</dbReference>
<dbReference type="EMBL" id="CCFA01001220">
    <property type="protein sequence ID" value="CDW97080.1"/>
    <property type="molecule type" value="Genomic_DNA"/>
</dbReference>
<gene>
    <name evidence="1" type="primary">SSCI23280.1</name>
</gene>
<dbReference type="AlphaFoldDB" id="A0A0F7S853"/>
<evidence type="ECO:0000313" key="2">
    <source>
        <dbReference type="Proteomes" id="UP000242770"/>
    </source>
</evidence>
<reference evidence="2" key="1">
    <citation type="submission" date="2014-06" db="EMBL/GenBank/DDBJ databases">
        <authorList>
            <person name="Berkman P.J."/>
        </authorList>
    </citation>
    <scope>NUCLEOTIDE SEQUENCE [LARGE SCALE GENOMIC DNA]</scope>
</reference>
<organism evidence="1 2">
    <name type="scientific">Sporisorium scitamineum</name>
    <dbReference type="NCBI Taxonomy" id="49012"/>
    <lineage>
        <taxon>Eukaryota</taxon>
        <taxon>Fungi</taxon>
        <taxon>Dikarya</taxon>
        <taxon>Basidiomycota</taxon>
        <taxon>Ustilaginomycotina</taxon>
        <taxon>Ustilaginomycetes</taxon>
        <taxon>Ustilaginales</taxon>
        <taxon>Ustilaginaceae</taxon>
        <taxon>Sporisorium</taxon>
    </lineage>
</organism>